<dbReference type="Proteomes" id="UP000229708">
    <property type="component" value="Unassembled WGS sequence"/>
</dbReference>
<protein>
    <submittedName>
        <fullName evidence="2">Uncharacterized protein</fullName>
    </submittedName>
</protein>
<feature type="transmembrane region" description="Helical" evidence="1">
    <location>
        <begin position="77"/>
        <end position="100"/>
    </location>
</feature>
<keyword evidence="1" id="KW-0812">Transmembrane</keyword>
<sequence>MKFISTLFPILIKILPIFWLMSFILPFVLLPLKWALASLFLVFIGAFPISFIVLAITKPIFYKNSKIIDLIDGSVEVIFYFLISLLSNLPANFLIVLIVLYIFNQLNRMFRNGQFDKRKYYVLVGFIVTLLILLLLNTFISIL</sequence>
<dbReference type="AlphaFoldDB" id="A0A2M7M144"/>
<proteinExistence type="predicted"/>
<feature type="transmembrane region" description="Helical" evidence="1">
    <location>
        <begin position="120"/>
        <end position="140"/>
    </location>
</feature>
<evidence type="ECO:0000313" key="2">
    <source>
        <dbReference type="EMBL" id="PIX74388.1"/>
    </source>
</evidence>
<gene>
    <name evidence="2" type="ORF">COZ39_00535</name>
</gene>
<evidence type="ECO:0000256" key="1">
    <source>
        <dbReference type="SAM" id="Phobius"/>
    </source>
</evidence>
<keyword evidence="1" id="KW-1133">Transmembrane helix</keyword>
<feature type="transmembrane region" description="Helical" evidence="1">
    <location>
        <begin position="7"/>
        <end position="28"/>
    </location>
</feature>
<dbReference type="EMBL" id="PFJI01000023">
    <property type="protein sequence ID" value="PIX74388.1"/>
    <property type="molecule type" value="Genomic_DNA"/>
</dbReference>
<feature type="transmembrane region" description="Helical" evidence="1">
    <location>
        <begin position="34"/>
        <end position="56"/>
    </location>
</feature>
<reference evidence="3" key="1">
    <citation type="submission" date="2017-09" db="EMBL/GenBank/DDBJ databases">
        <title>Depth-based differentiation of microbial function through sediment-hosted aquifers and enrichment of novel symbionts in the deep terrestrial subsurface.</title>
        <authorList>
            <person name="Probst A.J."/>
            <person name="Ladd B."/>
            <person name="Jarett J.K."/>
            <person name="Geller-Mcgrath D.E."/>
            <person name="Sieber C.M.K."/>
            <person name="Emerson J.B."/>
            <person name="Anantharaman K."/>
            <person name="Thomas B.C."/>
            <person name="Malmstrom R."/>
            <person name="Stieglmeier M."/>
            <person name="Klingl A."/>
            <person name="Woyke T."/>
            <person name="Ryan C.M."/>
            <person name="Banfield J.F."/>
        </authorList>
    </citation>
    <scope>NUCLEOTIDE SEQUENCE [LARGE SCALE GENOMIC DNA]</scope>
</reference>
<evidence type="ECO:0000313" key="3">
    <source>
        <dbReference type="Proteomes" id="UP000229708"/>
    </source>
</evidence>
<accession>A0A2M7M144</accession>
<keyword evidence="1" id="KW-0472">Membrane</keyword>
<comment type="caution">
    <text evidence="2">The sequence shown here is derived from an EMBL/GenBank/DDBJ whole genome shotgun (WGS) entry which is preliminary data.</text>
</comment>
<organism evidence="2 3">
    <name type="scientific">Candidatus Roizmanbacteria bacterium CG_4_10_14_3_um_filter_33_21</name>
    <dbReference type="NCBI Taxonomy" id="1974830"/>
    <lineage>
        <taxon>Bacteria</taxon>
        <taxon>Candidatus Roizmaniibacteriota</taxon>
    </lineage>
</organism>
<name>A0A2M7M144_9BACT</name>